<accession>A0A1E3PD73</accession>
<protein>
    <submittedName>
        <fullName evidence="1">Uncharacterized protein</fullName>
    </submittedName>
</protein>
<dbReference type="EMBL" id="KV454415">
    <property type="protein sequence ID" value="ODQ63363.1"/>
    <property type="molecule type" value="Genomic_DNA"/>
</dbReference>
<keyword evidence="2" id="KW-1185">Reference proteome</keyword>
<evidence type="ECO:0000313" key="1">
    <source>
        <dbReference type="EMBL" id="ODQ63363.1"/>
    </source>
</evidence>
<gene>
    <name evidence="1" type="ORF">NADFUDRAFT_28970</name>
</gene>
<sequence length="268" mass="30431">MAVPLSSVLPNSFSDMYTADIMNDKHLLLPNGRPQFTSRELIDWQLNDLRSLLIIPSMKPEWNGVIPVIVDDLAPKGSTNLKLFRILVLPLDASDQLITQTLVSSDIYLEHGFDAEFLLQTAQYTLEAARQRQYSARGMKPLSSGFLQSEKVTKIILTKPEWRNIIENYMLNLGCEAQCRMDFRLACTELRNRPVAKPIEDNNSHNTKSNSNSLLKRALLTSSSTSPDAPSANKSSLTKEEKQRIWTLVQHHLYKRIGLNWEPDSFDS</sequence>
<name>A0A1E3PD73_9ASCO</name>
<organism evidence="1 2">
    <name type="scientific">Nadsonia fulvescens var. elongata DSM 6958</name>
    <dbReference type="NCBI Taxonomy" id="857566"/>
    <lineage>
        <taxon>Eukaryota</taxon>
        <taxon>Fungi</taxon>
        <taxon>Dikarya</taxon>
        <taxon>Ascomycota</taxon>
        <taxon>Saccharomycotina</taxon>
        <taxon>Dipodascomycetes</taxon>
        <taxon>Dipodascales</taxon>
        <taxon>Dipodascales incertae sedis</taxon>
        <taxon>Nadsonia</taxon>
    </lineage>
</organism>
<proteinExistence type="predicted"/>
<dbReference type="Pfam" id="PF17235">
    <property type="entry name" value="STD1"/>
    <property type="match status" value="1"/>
</dbReference>
<dbReference type="Proteomes" id="UP000095009">
    <property type="component" value="Unassembled WGS sequence"/>
</dbReference>
<dbReference type="AlphaFoldDB" id="A0A1E3PD73"/>
<dbReference type="OrthoDB" id="4081967at2759"/>
<reference evidence="1 2" key="1">
    <citation type="journal article" date="2016" name="Proc. Natl. Acad. Sci. U.S.A.">
        <title>Comparative genomics of biotechnologically important yeasts.</title>
        <authorList>
            <person name="Riley R."/>
            <person name="Haridas S."/>
            <person name="Wolfe K.H."/>
            <person name="Lopes M.R."/>
            <person name="Hittinger C.T."/>
            <person name="Goeker M."/>
            <person name="Salamov A.A."/>
            <person name="Wisecaver J.H."/>
            <person name="Long T.M."/>
            <person name="Calvey C.H."/>
            <person name="Aerts A.L."/>
            <person name="Barry K.W."/>
            <person name="Choi C."/>
            <person name="Clum A."/>
            <person name="Coughlan A.Y."/>
            <person name="Deshpande S."/>
            <person name="Douglass A.P."/>
            <person name="Hanson S.J."/>
            <person name="Klenk H.-P."/>
            <person name="LaButti K.M."/>
            <person name="Lapidus A."/>
            <person name="Lindquist E.A."/>
            <person name="Lipzen A.M."/>
            <person name="Meier-Kolthoff J.P."/>
            <person name="Ohm R.A."/>
            <person name="Otillar R.P."/>
            <person name="Pangilinan J.L."/>
            <person name="Peng Y."/>
            <person name="Rokas A."/>
            <person name="Rosa C.A."/>
            <person name="Scheuner C."/>
            <person name="Sibirny A.A."/>
            <person name="Slot J.C."/>
            <person name="Stielow J.B."/>
            <person name="Sun H."/>
            <person name="Kurtzman C.P."/>
            <person name="Blackwell M."/>
            <person name="Grigoriev I.V."/>
            <person name="Jeffries T.W."/>
        </authorList>
    </citation>
    <scope>NUCLEOTIDE SEQUENCE [LARGE SCALE GENOMIC DNA]</scope>
    <source>
        <strain evidence="1 2">DSM 6958</strain>
    </source>
</reference>
<evidence type="ECO:0000313" key="2">
    <source>
        <dbReference type="Proteomes" id="UP000095009"/>
    </source>
</evidence>
<dbReference type="STRING" id="857566.A0A1E3PD73"/>
<dbReference type="InterPro" id="IPR035189">
    <property type="entry name" value="Std1/Mth1"/>
</dbReference>